<evidence type="ECO:0000259" key="11">
    <source>
        <dbReference type="PROSITE" id="PS51002"/>
    </source>
</evidence>
<comment type="subcellular location">
    <subcellularLocation>
        <location evidence="1">Membrane</location>
        <topology evidence="1">Multi-pass membrane protein</topology>
    </subcellularLocation>
</comment>
<feature type="domain" description="Cytochrome b/b6 N-terminal region profile" evidence="11">
    <location>
        <begin position="8"/>
        <end position="219"/>
    </location>
</feature>
<dbReference type="GO" id="GO:0046872">
    <property type="term" value="F:metal ion binding"/>
    <property type="evidence" value="ECO:0007669"/>
    <property type="project" value="UniProtKB-KW"/>
</dbReference>
<dbReference type="InterPro" id="IPR005798">
    <property type="entry name" value="Cyt_b/b6_C"/>
</dbReference>
<evidence type="ECO:0000259" key="12">
    <source>
        <dbReference type="PROSITE" id="PS51003"/>
    </source>
</evidence>
<keyword evidence="3" id="KW-0349">Heme</keyword>
<dbReference type="Pfam" id="PF00032">
    <property type="entry name" value="Cytochrom_B_C"/>
    <property type="match status" value="1"/>
</dbReference>
<evidence type="ECO:0000256" key="3">
    <source>
        <dbReference type="ARBA" id="ARBA00022617"/>
    </source>
</evidence>
<dbReference type="PANTHER" id="PTHR19271">
    <property type="entry name" value="CYTOCHROME B"/>
    <property type="match status" value="1"/>
</dbReference>
<dbReference type="PANTHER" id="PTHR19271:SF16">
    <property type="entry name" value="CYTOCHROME B"/>
    <property type="match status" value="1"/>
</dbReference>
<name>A0A1J5S6Q0_9ZZZZ</name>
<dbReference type="PROSITE" id="PS51002">
    <property type="entry name" value="CYTB_NTER"/>
    <property type="match status" value="1"/>
</dbReference>
<feature type="transmembrane region" description="Helical" evidence="10">
    <location>
        <begin position="92"/>
        <end position="110"/>
    </location>
</feature>
<feature type="transmembrane region" description="Helical" evidence="10">
    <location>
        <begin position="305"/>
        <end position="325"/>
    </location>
</feature>
<evidence type="ECO:0000256" key="9">
    <source>
        <dbReference type="ARBA" id="ARBA00023136"/>
    </source>
</evidence>
<dbReference type="AlphaFoldDB" id="A0A1J5S6Q0"/>
<dbReference type="Gene3D" id="1.20.810.10">
    <property type="entry name" value="Cytochrome Bc1 Complex, Chain C"/>
    <property type="match status" value="1"/>
</dbReference>
<dbReference type="GO" id="GO:0022904">
    <property type="term" value="P:respiratory electron transport chain"/>
    <property type="evidence" value="ECO:0007669"/>
    <property type="project" value="InterPro"/>
</dbReference>
<keyword evidence="8" id="KW-0408">Iron</keyword>
<feature type="transmembrane region" description="Helical" evidence="10">
    <location>
        <begin position="243"/>
        <end position="262"/>
    </location>
</feature>
<keyword evidence="9 10" id="KW-0472">Membrane</keyword>
<evidence type="ECO:0000256" key="7">
    <source>
        <dbReference type="ARBA" id="ARBA00022989"/>
    </source>
</evidence>
<dbReference type="InterPro" id="IPR036150">
    <property type="entry name" value="Cyt_b/b6_C_sf"/>
</dbReference>
<evidence type="ECO:0000256" key="6">
    <source>
        <dbReference type="ARBA" id="ARBA00022982"/>
    </source>
</evidence>
<keyword evidence="4 10" id="KW-0812">Transmembrane</keyword>
<dbReference type="GO" id="GO:0009055">
    <property type="term" value="F:electron transfer activity"/>
    <property type="evidence" value="ECO:0007669"/>
    <property type="project" value="InterPro"/>
</dbReference>
<organism evidence="13">
    <name type="scientific">mine drainage metagenome</name>
    <dbReference type="NCBI Taxonomy" id="410659"/>
    <lineage>
        <taxon>unclassified sequences</taxon>
        <taxon>metagenomes</taxon>
        <taxon>ecological metagenomes</taxon>
    </lineage>
</organism>
<keyword evidence="5" id="KW-0479">Metal-binding</keyword>
<evidence type="ECO:0000256" key="4">
    <source>
        <dbReference type="ARBA" id="ARBA00022692"/>
    </source>
</evidence>
<evidence type="ECO:0000256" key="10">
    <source>
        <dbReference type="SAM" id="Phobius"/>
    </source>
</evidence>
<dbReference type="GO" id="GO:0016020">
    <property type="term" value="C:membrane"/>
    <property type="evidence" value="ECO:0007669"/>
    <property type="project" value="UniProtKB-SubCell"/>
</dbReference>
<feature type="transmembrane region" description="Helical" evidence="10">
    <location>
        <begin position="38"/>
        <end position="63"/>
    </location>
</feature>
<dbReference type="SUPFAM" id="SSF81648">
    <property type="entry name" value="a domain/subunit of cytochrome bc1 complex (Ubiquinol-cytochrome c reductase)"/>
    <property type="match status" value="1"/>
</dbReference>
<dbReference type="Pfam" id="PF13631">
    <property type="entry name" value="Cytochrom_B_N_2"/>
    <property type="match status" value="1"/>
</dbReference>
<keyword evidence="7 10" id="KW-1133">Transmembrane helix</keyword>
<dbReference type="PROSITE" id="PS51003">
    <property type="entry name" value="CYTB_CTER"/>
    <property type="match status" value="1"/>
</dbReference>
<accession>A0A1J5S6Q0</accession>
<keyword evidence="2" id="KW-0813">Transport</keyword>
<feature type="domain" description="Cytochrome b/b6 C-terminal region profile" evidence="12">
    <location>
        <begin position="224"/>
        <end position="359"/>
    </location>
</feature>
<comment type="caution">
    <text evidence="13">The sequence shown here is derived from an EMBL/GenBank/DDBJ whole genome shotgun (WGS) entry which is preliminary data.</text>
</comment>
<evidence type="ECO:0000256" key="8">
    <source>
        <dbReference type="ARBA" id="ARBA00023004"/>
    </source>
</evidence>
<dbReference type="GO" id="GO:0016491">
    <property type="term" value="F:oxidoreductase activity"/>
    <property type="evidence" value="ECO:0007669"/>
    <property type="project" value="InterPro"/>
</dbReference>
<feature type="transmembrane region" description="Helical" evidence="10">
    <location>
        <begin position="187"/>
        <end position="210"/>
    </location>
</feature>
<evidence type="ECO:0000256" key="1">
    <source>
        <dbReference type="ARBA" id="ARBA00004141"/>
    </source>
</evidence>
<dbReference type="EMBL" id="MLJW01000061">
    <property type="protein sequence ID" value="OIR03983.1"/>
    <property type="molecule type" value="Genomic_DNA"/>
</dbReference>
<dbReference type="InterPro" id="IPR016174">
    <property type="entry name" value="Di-haem_cyt_TM"/>
</dbReference>
<feature type="transmembrane region" description="Helical" evidence="10">
    <location>
        <begin position="122"/>
        <end position="142"/>
    </location>
</feature>
<evidence type="ECO:0000256" key="2">
    <source>
        <dbReference type="ARBA" id="ARBA00022448"/>
    </source>
</evidence>
<gene>
    <name evidence="13" type="primary">petB_4</name>
    <name evidence="13" type="ORF">GALL_139200</name>
</gene>
<proteinExistence type="predicted"/>
<dbReference type="SUPFAM" id="SSF81342">
    <property type="entry name" value="Transmembrane di-heme cytochromes"/>
    <property type="match status" value="1"/>
</dbReference>
<feature type="transmembrane region" description="Helical" evidence="10">
    <location>
        <begin position="337"/>
        <end position="357"/>
    </location>
</feature>
<reference evidence="13" key="1">
    <citation type="submission" date="2016-10" db="EMBL/GenBank/DDBJ databases">
        <title>Sequence of Gallionella enrichment culture.</title>
        <authorList>
            <person name="Poehlein A."/>
            <person name="Muehling M."/>
            <person name="Daniel R."/>
        </authorList>
    </citation>
    <scope>NUCLEOTIDE SEQUENCE</scope>
</reference>
<evidence type="ECO:0000313" key="13">
    <source>
        <dbReference type="EMBL" id="OIR03983.1"/>
    </source>
</evidence>
<dbReference type="InterPro" id="IPR005797">
    <property type="entry name" value="Cyt_b/b6_N"/>
</dbReference>
<keyword evidence="6" id="KW-0249">Electron transport</keyword>
<sequence length="359" mass="40501">MNQKSNSAFSWIDERLGLSELMAFAKHKTVPQHRQSFWYYWGGISLFLFLVQAVTGVLLLVYYRPGPDAFESVRQITYEIHFGWLIRSAHSWSANLMIAAIFVHMFSVFFMKAYRNPREFGWWSGMILLLLTLVFGFSGYLLPMNTLAYFATKVGLEIPTSLPLIGSKIGDIVRGGPDVTAFTVQRFFALHVVILPALFVPLLGFHLWLVQRHGNAIPPSEQNKPVAQRKTVPFFPNFLMKDLAMWLIALNALAVMAAIFPWDLGSAADALKPAPAGIHPEWYFMSSFQVLKLFGRWFPGSAGEGAGMVLFTLGLVLWFLIPLFDPDTRPGRRGRQATWFGFVVLGILLVTTIWGYAVL</sequence>
<dbReference type="InterPro" id="IPR027387">
    <property type="entry name" value="Cytb/b6-like_sf"/>
</dbReference>
<protein>
    <submittedName>
        <fullName evidence="13">Cytochrome bc complex cytochrome b subunit</fullName>
    </submittedName>
</protein>
<evidence type="ECO:0000256" key="5">
    <source>
        <dbReference type="ARBA" id="ARBA00022723"/>
    </source>
</evidence>